<keyword evidence="1" id="KW-0472">Membrane</keyword>
<gene>
    <name evidence="2" type="ORF">RchiOBHm_Chr1g0353651</name>
</gene>
<evidence type="ECO:0000313" key="2">
    <source>
        <dbReference type="EMBL" id="PRQ57927.1"/>
    </source>
</evidence>
<proteinExistence type="predicted"/>
<comment type="caution">
    <text evidence="2">The sequence shown here is derived from an EMBL/GenBank/DDBJ whole genome shotgun (WGS) entry which is preliminary data.</text>
</comment>
<sequence>MATNPLYILKHPHSGEGEDIPFTAPHRKKNRGSPFGLLSLFLLLHFSFFL</sequence>
<dbReference type="EMBL" id="PDCK01000039">
    <property type="protein sequence ID" value="PRQ57927.1"/>
    <property type="molecule type" value="Genomic_DNA"/>
</dbReference>
<accession>A0A2P6SGX9</accession>
<protein>
    <submittedName>
        <fullName evidence="2">Uncharacterized protein</fullName>
    </submittedName>
</protein>
<organism evidence="2 3">
    <name type="scientific">Rosa chinensis</name>
    <name type="common">China rose</name>
    <dbReference type="NCBI Taxonomy" id="74649"/>
    <lineage>
        <taxon>Eukaryota</taxon>
        <taxon>Viridiplantae</taxon>
        <taxon>Streptophyta</taxon>
        <taxon>Embryophyta</taxon>
        <taxon>Tracheophyta</taxon>
        <taxon>Spermatophyta</taxon>
        <taxon>Magnoliopsida</taxon>
        <taxon>eudicotyledons</taxon>
        <taxon>Gunneridae</taxon>
        <taxon>Pentapetalae</taxon>
        <taxon>rosids</taxon>
        <taxon>fabids</taxon>
        <taxon>Rosales</taxon>
        <taxon>Rosaceae</taxon>
        <taxon>Rosoideae</taxon>
        <taxon>Rosoideae incertae sedis</taxon>
        <taxon>Rosa</taxon>
    </lineage>
</organism>
<reference evidence="2 3" key="1">
    <citation type="journal article" date="2018" name="Nat. Genet.">
        <title>The Rosa genome provides new insights in the design of modern roses.</title>
        <authorList>
            <person name="Bendahmane M."/>
        </authorList>
    </citation>
    <scope>NUCLEOTIDE SEQUENCE [LARGE SCALE GENOMIC DNA]</scope>
    <source>
        <strain evidence="3">cv. Old Blush</strain>
    </source>
</reference>
<dbReference type="Gramene" id="PRQ57927">
    <property type="protein sequence ID" value="PRQ57927"/>
    <property type="gene ID" value="RchiOBHm_Chr1g0353651"/>
</dbReference>
<name>A0A2P6SGX9_ROSCH</name>
<dbReference type="Proteomes" id="UP000238479">
    <property type="component" value="Chromosome 1"/>
</dbReference>
<feature type="transmembrane region" description="Helical" evidence="1">
    <location>
        <begin position="32"/>
        <end position="49"/>
    </location>
</feature>
<dbReference type="AlphaFoldDB" id="A0A2P6SGX9"/>
<keyword evidence="1" id="KW-0812">Transmembrane</keyword>
<keyword evidence="1" id="KW-1133">Transmembrane helix</keyword>
<evidence type="ECO:0000256" key="1">
    <source>
        <dbReference type="SAM" id="Phobius"/>
    </source>
</evidence>
<keyword evidence="3" id="KW-1185">Reference proteome</keyword>
<evidence type="ECO:0000313" key="3">
    <source>
        <dbReference type="Proteomes" id="UP000238479"/>
    </source>
</evidence>